<dbReference type="InterPro" id="IPR025736">
    <property type="entry name" value="PucR_C-HTH_dom"/>
</dbReference>
<evidence type="ECO:0000259" key="2">
    <source>
        <dbReference type="Pfam" id="PF13556"/>
    </source>
</evidence>
<dbReference type="Pfam" id="PF13556">
    <property type="entry name" value="HTH_30"/>
    <property type="match status" value="1"/>
</dbReference>
<dbReference type="InterPro" id="IPR008599">
    <property type="entry name" value="Diacid_rec"/>
</dbReference>
<evidence type="ECO:0000259" key="1">
    <source>
        <dbReference type="Pfam" id="PF05651"/>
    </source>
</evidence>
<dbReference type="AlphaFoldDB" id="A0A6N2SKZ3"/>
<accession>A0A6N2SKZ3</accession>
<name>A0A6N2SKZ3_9FIRM</name>
<dbReference type="Pfam" id="PF05651">
    <property type="entry name" value="Diacid_rec"/>
    <property type="match status" value="1"/>
</dbReference>
<dbReference type="EMBL" id="CACRST010000011">
    <property type="protein sequence ID" value="VYS94383.1"/>
    <property type="molecule type" value="Genomic_DNA"/>
</dbReference>
<reference evidence="3" key="1">
    <citation type="submission" date="2019-11" db="EMBL/GenBank/DDBJ databases">
        <authorList>
            <person name="Feng L."/>
        </authorList>
    </citation>
    <scope>NUCLEOTIDE SEQUENCE</scope>
    <source>
        <strain evidence="3">BgluceraseaLFYP119</strain>
    </source>
</reference>
<dbReference type="InterPro" id="IPR051448">
    <property type="entry name" value="CdaR-like_regulators"/>
</dbReference>
<dbReference type="Gene3D" id="1.10.10.2840">
    <property type="entry name" value="PucR C-terminal helix-turn-helix domain"/>
    <property type="match status" value="1"/>
</dbReference>
<feature type="domain" description="Putative sugar diacid recognition" evidence="1">
    <location>
        <begin position="5"/>
        <end position="132"/>
    </location>
</feature>
<proteinExistence type="predicted"/>
<gene>
    <name evidence="3" type="primary">cdaR_2</name>
    <name evidence="3" type="ORF">BGLFYP119_01201</name>
</gene>
<dbReference type="PANTHER" id="PTHR33744:SF15">
    <property type="entry name" value="CARBOHYDRATE DIACID REGULATOR"/>
    <property type="match status" value="1"/>
</dbReference>
<organism evidence="3">
    <name type="scientific">Blautia glucerasea</name>
    <dbReference type="NCBI Taxonomy" id="536633"/>
    <lineage>
        <taxon>Bacteria</taxon>
        <taxon>Bacillati</taxon>
        <taxon>Bacillota</taxon>
        <taxon>Clostridia</taxon>
        <taxon>Lachnospirales</taxon>
        <taxon>Lachnospiraceae</taxon>
        <taxon>Blautia</taxon>
    </lineage>
</organism>
<sequence>MLDIFLAKKLIEQVTKYTSYNVNIMDSHGVIIASRNQDRIGNFHEVAWQIVQGTEDTIIIENDNDYPGVLSGINMVIEIEGKREGVVGVTGNPEEIRPIAFIIKLAIETLIKYEYQKMQALRRQSRKDRFLEMLTQENYKSPQDIRNLAAELNYKEELVRIPVLCSLESRSDQHMLLDLIKSSQSHLSEDISFLMEDRYVLVFKTLGAENTTIFSDYKFVLADYLKSALKWILENDIKCSFYIGTFQTNFSQYYYAYRHCKWLEAYSAEKTRHRAYYFYDYIGEYLTAQIPRKELHQIFNVFSSELSRDFQKNYTEIIGSLIKCNFNIQNAAQQLFMHKNTFTYRYNKIRDKLNIDHQNSMEEKWMLIFLYLYLNN</sequence>
<dbReference type="RefSeq" id="WP_156353551.1">
    <property type="nucleotide sequence ID" value="NZ_CACRST010000011.1"/>
</dbReference>
<protein>
    <submittedName>
        <fullName evidence="3">Carbohydrate diacid regulator</fullName>
    </submittedName>
</protein>
<feature type="domain" description="PucR C-terminal helix-turn-helix" evidence="2">
    <location>
        <begin position="319"/>
        <end position="359"/>
    </location>
</feature>
<dbReference type="PANTHER" id="PTHR33744">
    <property type="entry name" value="CARBOHYDRATE DIACID REGULATOR"/>
    <property type="match status" value="1"/>
</dbReference>
<evidence type="ECO:0000313" key="3">
    <source>
        <dbReference type="EMBL" id="VYS94383.1"/>
    </source>
</evidence>
<dbReference type="InterPro" id="IPR042070">
    <property type="entry name" value="PucR_C-HTH_sf"/>
</dbReference>